<dbReference type="PANTHER" id="PTHR30466">
    <property type="entry name" value="FLAVIN REDUCTASE"/>
    <property type="match status" value="1"/>
</dbReference>
<name>A0ABV6ZMT7_9HYPH</name>
<dbReference type="InterPro" id="IPR002563">
    <property type="entry name" value="Flavin_Rdtase-like_dom"/>
</dbReference>
<proteinExistence type="predicted"/>
<comment type="caution">
    <text evidence="3">The sequence shown here is derived from an EMBL/GenBank/DDBJ whole genome shotgun (WGS) entry which is preliminary data.</text>
</comment>
<dbReference type="PANTHER" id="PTHR30466:SF1">
    <property type="entry name" value="FMN REDUCTASE (NADH) RUTF"/>
    <property type="match status" value="1"/>
</dbReference>
<dbReference type="Gene3D" id="2.30.110.10">
    <property type="entry name" value="Electron Transport, Fmn-binding Protein, Chain A"/>
    <property type="match status" value="1"/>
</dbReference>
<dbReference type="GO" id="GO:0016491">
    <property type="term" value="F:oxidoreductase activity"/>
    <property type="evidence" value="ECO:0007669"/>
    <property type="project" value="UniProtKB-KW"/>
</dbReference>
<dbReference type="Proteomes" id="UP001595190">
    <property type="component" value="Unassembled WGS sequence"/>
</dbReference>
<feature type="domain" description="Flavin reductase like" evidence="2">
    <location>
        <begin position="21"/>
        <end position="162"/>
    </location>
</feature>
<dbReference type="EMBL" id="JBHGPK010000020">
    <property type="protein sequence ID" value="MFC2253510.1"/>
    <property type="molecule type" value="Genomic_DNA"/>
</dbReference>
<dbReference type="RefSeq" id="WP_394314343.1">
    <property type="nucleotide sequence ID" value="NZ_JBHGPK010000020.1"/>
</dbReference>
<protein>
    <submittedName>
        <fullName evidence="3">Flavin reductase family protein</fullName>
        <ecNumber evidence="3">1.-.-.-</ecNumber>
    </submittedName>
</protein>
<gene>
    <name evidence="3" type="ORF">ACETRX_27975</name>
</gene>
<dbReference type="InterPro" id="IPR012349">
    <property type="entry name" value="Split_barrel_FMN-bd"/>
</dbReference>
<sequence length="183" mass="19730">MANAAKMNSGTIDPIAFRNACGGFATGVTIVTTKLADDEHGMTANAFMSISLTPPLIAISIAKTAKMLEYISRSGRYAVSILASGTEATAMHFAGRPDDSVTDPLRQFDDLPVARLACAVFTADVEQTVDAGDHVIFIGRVRCMEAAAEEQPLVFHRGRFGKLCEHRPNLILNTDFPFEGGHW</sequence>
<reference evidence="3 4" key="1">
    <citation type="submission" date="2024-09" db="EMBL/GenBank/DDBJ databases">
        <title>Description of Labrys sedimenti sp. nov., isolated from a diclofenac-degrading enrichment culture, and genome-based reclassification of Labrys portucalensis as a later heterotypic synonym of Labrys neptuniae.</title>
        <authorList>
            <person name="Tancsics A."/>
            <person name="Csepanyi A."/>
        </authorList>
    </citation>
    <scope>NUCLEOTIDE SEQUENCE [LARGE SCALE GENOMIC DNA]</scope>
    <source>
        <strain evidence="3 4">LMG 23412</strain>
    </source>
</reference>
<organism evidence="3 4">
    <name type="scientific">Labrys neptuniae</name>
    <dbReference type="NCBI Taxonomy" id="376174"/>
    <lineage>
        <taxon>Bacteria</taxon>
        <taxon>Pseudomonadati</taxon>
        <taxon>Pseudomonadota</taxon>
        <taxon>Alphaproteobacteria</taxon>
        <taxon>Hyphomicrobiales</taxon>
        <taxon>Xanthobacteraceae</taxon>
        <taxon>Labrys</taxon>
    </lineage>
</organism>
<dbReference type="Pfam" id="PF01613">
    <property type="entry name" value="Flavin_Reduct"/>
    <property type="match status" value="1"/>
</dbReference>
<evidence type="ECO:0000259" key="2">
    <source>
        <dbReference type="SMART" id="SM00903"/>
    </source>
</evidence>
<dbReference type="SMART" id="SM00903">
    <property type="entry name" value="Flavin_Reduct"/>
    <property type="match status" value="1"/>
</dbReference>
<evidence type="ECO:0000313" key="4">
    <source>
        <dbReference type="Proteomes" id="UP001595190"/>
    </source>
</evidence>
<keyword evidence="1 3" id="KW-0560">Oxidoreductase</keyword>
<dbReference type="InterPro" id="IPR050268">
    <property type="entry name" value="NADH-dep_flavin_reductase"/>
</dbReference>
<dbReference type="SUPFAM" id="SSF50475">
    <property type="entry name" value="FMN-binding split barrel"/>
    <property type="match status" value="1"/>
</dbReference>
<evidence type="ECO:0000256" key="1">
    <source>
        <dbReference type="ARBA" id="ARBA00023002"/>
    </source>
</evidence>
<evidence type="ECO:0000313" key="3">
    <source>
        <dbReference type="EMBL" id="MFC2253510.1"/>
    </source>
</evidence>
<dbReference type="EC" id="1.-.-.-" evidence="3"/>
<accession>A0ABV6ZMT7</accession>